<reference evidence="5" key="1">
    <citation type="submission" date="2010-05" db="EMBL/GenBank/DDBJ databases">
        <title>Complete sequence of Methylotenera sp. 301.</title>
        <authorList>
            <person name="Lucas S."/>
            <person name="Copeland A."/>
            <person name="Lapidus A."/>
            <person name="Cheng J.-F."/>
            <person name="Bruce D."/>
            <person name="Goodwin L."/>
            <person name="Pitluck S."/>
            <person name="Clum A."/>
            <person name="Land M."/>
            <person name="Hauser L."/>
            <person name="Kyrpides N."/>
            <person name="Ivanova N."/>
            <person name="Chistoservova L."/>
            <person name="Kalyuzhnaya M."/>
            <person name="Woyke T."/>
        </authorList>
    </citation>
    <scope>NUCLEOTIDE SEQUENCE [LARGE SCALE GENOMIC DNA]</scope>
    <source>
        <strain evidence="5">301</strain>
    </source>
</reference>
<evidence type="ECO:0000256" key="2">
    <source>
        <dbReference type="SAM" id="Phobius"/>
    </source>
</evidence>
<dbReference type="OrthoDB" id="9766390at2"/>
<keyword evidence="2" id="KW-0812">Transmembrane</keyword>
<gene>
    <name evidence="4" type="ordered locus">M301_2747</name>
</gene>
<name>D7DP70_METV0</name>
<dbReference type="PANTHER" id="PTHR30441:SF4">
    <property type="entry name" value="PROTEIN ASMA"/>
    <property type="match status" value="1"/>
</dbReference>
<evidence type="ECO:0000313" key="4">
    <source>
        <dbReference type="EMBL" id="ADI31101.1"/>
    </source>
</evidence>
<reference evidence="4 5" key="2">
    <citation type="journal article" date="2011" name="J. Bacteriol.">
        <title>Genomes of three methylotrophs from a single niche uncover genetic and metabolic divergence of Methylophilaceae.</title>
        <authorList>
            <person name="Lapidus A."/>
            <person name="Clum A."/>
            <person name="Labutti K."/>
            <person name="Kaluzhnaya M.G."/>
            <person name="Lim S."/>
            <person name="Beck D.A."/>
            <person name="Glavina Del Rio T."/>
            <person name="Nolan M."/>
            <person name="Mavromatis K."/>
            <person name="Huntemann M."/>
            <person name="Lucas S."/>
            <person name="Lidstrom M.E."/>
            <person name="Ivanova N."/>
            <person name="Chistoserdova L."/>
        </authorList>
    </citation>
    <scope>NUCLEOTIDE SEQUENCE [LARGE SCALE GENOMIC DNA]</scope>
    <source>
        <strain evidence="4 5">301</strain>
    </source>
</reference>
<sequence>MKKFLKYSLYGVGGLIGLVLIAVGIIAATFNPNDYKQKVIDLVQEKKERTLKLDGDIKLAFWPKIGADLGKVSLSEHKNSKEFASLNGVKVSLALLPLLKKELVVDTVYIDGAQANIVKYKDGTTNFDDLMSKEEESQDIKFDIDGVNITNSSLSYSDEGTGAKYNISKFNLKSGHIALAEPVDITTDFAVNSNQPEIAANANLKGNFLVDPETKHFVAKGLDAAIKGDLLGGKNVDVTLSGDVDAKPESREFLVDSLKLVGSGQFNEAKLSIELNAPKLNAQKDEVTSKKTTVTLMQEKAGDTFKANLELADIKGSPKALESSGITGEISAVQGKRTVTGKFSSPFSGNLESLIFDLPKLAGNLDIKDPSLPNGGMKGLFNLSAHTDIKNELANSKFSLNIDDTKLNGDVAVASFKKPSIKFNLSADKLNLNKLLAKSTQAEKPSSGKPADLSAIKNLLLDGKLNVGSIQYEKFQISGLNVAIKADGEKLTLSGLNVKVDDSQIKGSLGISQFSKPLYTFDLDIDQLDVDKYASTSKTPTKASSDSKPLDLSALKALNADGNLRIGSLKYGKTKASNIRIDLKADGQKLNLNPVAAKIDDSQVNANVGISRFSDPIFSFNVNIDKLDVDRYITKSSSTTKSDGDAPIDLSALKKFNASGEAKIGWLKLANVKTENVNLGLKAEGGVATLSPFSANLYQGSMSGLLKVDARSTPSIAFKQSMKNVSIGPLLVDSINNDMLSGKGTVNVDVTASGNTVGALKKALSGSSSLSLTDGALKGVDIAGSVRELKNKVNILKTKDANADKSKKTDFSELTASFTIKNGVAHNEDLAMKAPILRLAKGDSRGDIDIGNESINYLAKPTIVKSLKGQEGADLDSLAGFAIPLKITGTFSSPKYGMDFAAIGTALAQSKLLDKVGGDKATAVKDLLGNGNKVDALSGLLGKKKPADTTTTPATTDAAAKPAEAPKSAEDQAKDKLKKLLKF</sequence>
<dbReference type="STRING" id="666681.M301_2747"/>
<protein>
    <submittedName>
        <fullName evidence="4">AsmA family protein</fullName>
    </submittedName>
</protein>
<organism evidence="4 5">
    <name type="scientific">Methylotenera versatilis (strain 301)</name>
    <dbReference type="NCBI Taxonomy" id="666681"/>
    <lineage>
        <taxon>Bacteria</taxon>
        <taxon>Pseudomonadati</taxon>
        <taxon>Pseudomonadota</taxon>
        <taxon>Betaproteobacteria</taxon>
        <taxon>Nitrosomonadales</taxon>
        <taxon>Methylophilaceae</taxon>
        <taxon>Methylotenera</taxon>
    </lineage>
</organism>
<dbReference type="Pfam" id="PF05170">
    <property type="entry name" value="AsmA"/>
    <property type="match status" value="2"/>
</dbReference>
<feature type="transmembrane region" description="Helical" evidence="2">
    <location>
        <begin position="7"/>
        <end position="30"/>
    </location>
</feature>
<keyword evidence="5" id="KW-1185">Reference proteome</keyword>
<dbReference type="GO" id="GO:0090313">
    <property type="term" value="P:regulation of protein targeting to membrane"/>
    <property type="evidence" value="ECO:0007669"/>
    <property type="project" value="TreeGrafter"/>
</dbReference>
<dbReference type="InterPro" id="IPR052894">
    <property type="entry name" value="AsmA-related"/>
</dbReference>
<dbReference type="GO" id="GO:0005886">
    <property type="term" value="C:plasma membrane"/>
    <property type="evidence" value="ECO:0007669"/>
    <property type="project" value="TreeGrafter"/>
</dbReference>
<feature type="domain" description="AsmA" evidence="3">
    <location>
        <begin position="661"/>
        <end position="829"/>
    </location>
</feature>
<dbReference type="Proteomes" id="UP000000383">
    <property type="component" value="Chromosome"/>
</dbReference>
<dbReference type="PANTHER" id="PTHR30441">
    <property type="entry name" value="DUF748 DOMAIN-CONTAINING PROTEIN"/>
    <property type="match status" value="1"/>
</dbReference>
<dbReference type="HOGENOM" id="CLU_012870_0_0_4"/>
<keyword evidence="2" id="KW-0472">Membrane</keyword>
<accession>D7DP70</accession>
<feature type="domain" description="AsmA" evidence="3">
    <location>
        <begin position="1"/>
        <end position="518"/>
    </location>
</feature>
<dbReference type="eggNOG" id="COG2982">
    <property type="taxonomic scope" value="Bacteria"/>
</dbReference>
<dbReference type="InterPro" id="IPR007844">
    <property type="entry name" value="AsmA"/>
</dbReference>
<keyword evidence="2" id="KW-1133">Transmembrane helix</keyword>
<evidence type="ECO:0000313" key="5">
    <source>
        <dbReference type="Proteomes" id="UP000000383"/>
    </source>
</evidence>
<dbReference type="AlphaFoldDB" id="D7DP70"/>
<dbReference type="RefSeq" id="WP_013149406.1">
    <property type="nucleotide sequence ID" value="NC_014207.1"/>
</dbReference>
<feature type="compositionally biased region" description="Low complexity" evidence="1">
    <location>
        <begin position="948"/>
        <end position="966"/>
    </location>
</feature>
<proteinExistence type="predicted"/>
<dbReference type="EMBL" id="CP002056">
    <property type="protein sequence ID" value="ADI31101.1"/>
    <property type="molecule type" value="Genomic_DNA"/>
</dbReference>
<evidence type="ECO:0000259" key="3">
    <source>
        <dbReference type="Pfam" id="PF05170"/>
    </source>
</evidence>
<feature type="region of interest" description="Disordered" evidence="1">
    <location>
        <begin position="942"/>
        <end position="973"/>
    </location>
</feature>
<evidence type="ECO:0000256" key="1">
    <source>
        <dbReference type="SAM" id="MobiDB-lite"/>
    </source>
</evidence>
<dbReference type="KEGG" id="meh:M301_2747"/>